<evidence type="ECO:0000259" key="3">
    <source>
        <dbReference type="SMART" id="SM01086"/>
    </source>
</evidence>
<dbReference type="GO" id="GO:0016887">
    <property type="term" value="F:ATP hydrolysis activity"/>
    <property type="evidence" value="ECO:0007669"/>
    <property type="project" value="TreeGrafter"/>
</dbReference>
<accession>J9FVX6</accession>
<dbReference type="PANTHER" id="PTHR11638">
    <property type="entry name" value="ATP-DEPENDENT CLP PROTEASE"/>
    <property type="match status" value="1"/>
</dbReference>
<protein>
    <submittedName>
        <fullName evidence="4">Protein containing Clp ATPase</fullName>
    </submittedName>
</protein>
<keyword evidence="2" id="KW-0067">ATP-binding</keyword>
<dbReference type="Gene3D" id="1.10.8.60">
    <property type="match status" value="1"/>
</dbReference>
<sequence length="96" mass="10353">LGSEAIRRIADIQLAGLRARVEAQDIGLKVTDAAIARVADVGFDPHYGARPLKRAIQDHVENALARLLLEGRAAPGDTIVVDEDNGRLAFRVEKGE</sequence>
<dbReference type="InterPro" id="IPR050130">
    <property type="entry name" value="ClpA_ClpB"/>
</dbReference>
<comment type="caution">
    <text evidence="4">The sequence shown here is derived from an EMBL/GenBank/DDBJ whole genome shotgun (WGS) entry which is preliminary data.</text>
</comment>
<evidence type="ECO:0000256" key="1">
    <source>
        <dbReference type="ARBA" id="ARBA00022741"/>
    </source>
</evidence>
<keyword evidence="1" id="KW-0547">Nucleotide-binding</keyword>
<feature type="domain" description="Clp ATPase C-terminal" evidence="3">
    <location>
        <begin position="1"/>
        <end position="90"/>
    </location>
</feature>
<evidence type="ECO:0000313" key="4">
    <source>
        <dbReference type="EMBL" id="EJW99136.1"/>
    </source>
</evidence>
<dbReference type="Pfam" id="PF10431">
    <property type="entry name" value="ClpB_D2-small"/>
    <property type="match status" value="1"/>
</dbReference>
<gene>
    <name evidence="4" type="ORF">EVA_12758</name>
</gene>
<name>J9FVX6_9ZZZZ</name>
<organism evidence="4">
    <name type="scientific">gut metagenome</name>
    <dbReference type="NCBI Taxonomy" id="749906"/>
    <lineage>
        <taxon>unclassified sequences</taxon>
        <taxon>metagenomes</taxon>
        <taxon>organismal metagenomes</taxon>
    </lineage>
</organism>
<dbReference type="AlphaFoldDB" id="J9FVX6"/>
<dbReference type="SUPFAM" id="SSF52540">
    <property type="entry name" value="P-loop containing nucleoside triphosphate hydrolases"/>
    <property type="match status" value="1"/>
</dbReference>
<proteinExistence type="predicted"/>
<dbReference type="InterPro" id="IPR027417">
    <property type="entry name" value="P-loop_NTPase"/>
</dbReference>
<dbReference type="PANTHER" id="PTHR11638:SF18">
    <property type="entry name" value="HEAT SHOCK PROTEIN 104"/>
    <property type="match status" value="1"/>
</dbReference>
<dbReference type="SMART" id="SM01086">
    <property type="entry name" value="ClpB_D2-small"/>
    <property type="match status" value="1"/>
</dbReference>
<reference evidence="4" key="1">
    <citation type="journal article" date="2012" name="PLoS ONE">
        <title>Gene sets for utilization of primary and secondary nutrition supplies in the distal gut of endangered iberian lynx.</title>
        <authorList>
            <person name="Alcaide M."/>
            <person name="Messina E."/>
            <person name="Richter M."/>
            <person name="Bargiela R."/>
            <person name="Peplies J."/>
            <person name="Huws S.A."/>
            <person name="Newbold C.J."/>
            <person name="Golyshin P.N."/>
            <person name="Simon M.A."/>
            <person name="Lopez G."/>
            <person name="Yakimov M.M."/>
            <person name="Ferrer M."/>
        </authorList>
    </citation>
    <scope>NUCLEOTIDE SEQUENCE</scope>
</reference>
<evidence type="ECO:0000256" key="2">
    <source>
        <dbReference type="ARBA" id="ARBA00022840"/>
    </source>
</evidence>
<dbReference type="GO" id="GO:0005524">
    <property type="term" value="F:ATP binding"/>
    <property type="evidence" value="ECO:0007669"/>
    <property type="project" value="UniProtKB-KW"/>
</dbReference>
<dbReference type="InterPro" id="IPR019489">
    <property type="entry name" value="Clp_ATPase_C"/>
</dbReference>
<dbReference type="GO" id="GO:0005737">
    <property type="term" value="C:cytoplasm"/>
    <property type="evidence" value="ECO:0007669"/>
    <property type="project" value="TreeGrafter"/>
</dbReference>
<dbReference type="EMBL" id="AMCI01003955">
    <property type="protein sequence ID" value="EJW99136.1"/>
    <property type="molecule type" value="Genomic_DNA"/>
</dbReference>
<dbReference type="FunFam" id="1.10.8.60:FF:000017">
    <property type="entry name" value="ATP-dependent chaperone ClpB"/>
    <property type="match status" value="1"/>
</dbReference>
<dbReference type="GO" id="GO:0034605">
    <property type="term" value="P:cellular response to heat"/>
    <property type="evidence" value="ECO:0007669"/>
    <property type="project" value="TreeGrafter"/>
</dbReference>
<feature type="non-terminal residue" evidence="4">
    <location>
        <position position="1"/>
    </location>
</feature>